<dbReference type="EnsemblPlants" id="OMERI11G14980.1">
    <property type="protein sequence ID" value="OMERI11G14980.1"/>
    <property type="gene ID" value="OMERI11G14980"/>
</dbReference>
<organism evidence="2">
    <name type="scientific">Oryza meridionalis</name>
    <dbReference type="NCBI Taxonomy" id="40149"/>
    <lineage>
        <taxon>Eukaryota</taxon>
        <taxon>Viridiplantae</taxon>
        <taxon>Streptophyta</taxon>
        <taxon>Embryophyta</taxon>
        <taxon>Tracheophyta</taxon>
        <taxon>Spermatophyta</taxon>
        <taxon>Magnoliopsida</taxon>
        <taxon>Liliopsida</taxon>
        <taxon>Poales</taxon>
        <taxon>Poaceae</taxon>
        <taxon>BOP clade</taxon>
        <taxon>Oryzoideae</taxon>
        <taxon>Oryzeae</taxon>
        <taxon>Oryzinae</taxon>
        <taxon>Oryza</taxon>
    </lineage>
</organism>
<reference evidence="2" key="1">
    <citation type="submission" date="2015-04" db="UniProtKB">
        <authorList>
            <consortium name="EnsemblPlants"/>
        </authorList>
    </citation>
    <scope>IDENTIFICATION</scope>
</reference>
<keyword evidence="3" id="KW-1185">Reference proteome</keyword>
<proteinExistence type="predicted"/>
<dbReference type="HOGENOM" id="CLU_164337_0_0_1"/>
<reference evidence="2" key="2">
    <citation type="submission" date="2018-05" db="EMBL/GenBank/DDBJ databases">
        <title>OmerRS3 (Oryza meridionalis Reference Sequence Version 3).</title>
        <authorList>
            <person name="Zhang J."/>
            <person name="Kudrna D."/>
            <person name="Lee S."/>
            <person name="Talag J."/>
            <person name="Welchert J."/>
            <person name="Wing R.A."/>
        </authorList>
    </citation>
    <scope>NUCLEOTIDE SEQUENCE [LARGE SCALE GENOMIC DNA]</scope>
    <source>
        <strain evidence="2">cv. OR44</strain>
    </source>
</reference>
<feature type="region of interest" description="Disordered" evidence="1">
    <location>
        <begin position="23"/>
        <end position="51"/>
    </location>
</feature>
<dbReference type="Gramene" id="OMERI11G14980.1">
    <property type="protein sequence ID" value="OMERI11G14980.1"/>
    <property type="gene ID" value="OMERI11G14980"/>
</dbReference>
<dbReference type="AlphaFoldDB" id="A0A0E0F765"/>
<accession>A0A0E0F765</accession>
<protein>
    <submittedName>
        <fullName evidence="2">Uncharacterized protein</fullName>
    </submittedName>
</protein>
<sequence>MRLRSTGRLRLMPSTLALTAVQRQTAASRSARPESSGQQSSGPAPILTPTSPLSTLAHTLSFRASIGQRPWRWYDGVVGVGITGPPEQLGSQPCAATARMRRLMARRGATLVEAIANAKRWSDRASLIS</sequence>
<evidence type="ECO:0000313" key="3">
    <source>
        <dbReference type="Proteomes" id="UP000008021"/>
    </source>
</evidence>
<dbReference type="Proteomes" id="UP000008021">
    <property type="component" value="Chromosome 11"/>
</dbReference>
<evidence type="ECO:0000313" key="2">
    <source>
        <dbReference type="EnsemblPlants" id="OMERI11G14980.1"/>
    </source>
</evidence>
<evidence type="ECO:0000256" key="1">
    <source>
        <dbReference type="SAM" id="MobiDB-lite"/>
    </source>
</evidence>
<name>A0A0E0F765_9ORYZ</name>